<evidence type="ECO:0000313" key="3">
    <source>
        <dbReference type="Proteomes" id="UP000596427"/>
    </source>
</evidence>
<dbReference type="InterPro" id="IPR052917">
    <property type="entry name" value="Stress-Dev_Protein"/>
</dbReference>
<name>A0A974SIT0_9HYPH</name>
<organism evidence="2 3">
    <name type="scientific">Xanthobacter dioxanivorans</name>
    <dbReference type="NCBI Taxonomy" id="2528964"/>
    <lineage>
        <taxon>Bacteria</taxon>
        <taxon>Pseudomonadati</taxon>
        <taxon>Pseudomonadota</taxon>
        <taxon>Alphaproteobacteria</taxon>
        <taxon>Hyphomicrobiales</taxon>
        <taxon>Xanthobacteraceae</taxon>
        <taxon>Xanthobacter</taxon>
    </lineage>
</organism>
<dbReference type="PANTHER" id="PTHR34818">
    <property type="entry name" value="PROTEIN BLI-3"/>
    <property type="match status" value="1"/>
</dbReference>
<proteinExistence type="predicted"/>
<protein>
    <submittedName>
        <fullName evidence="2">Pyridoxamine 5'-phosphate oxidase family protein</fullName>
    </submittedName>
</protein>
<accession>A0A974SIT0</accession>
<evidence type="ECO:0000259" key="1">
    <source>
        <dbReference type="Pfam" id="PF16242"/>
    </source>
</evidence>
<dbReference type="SUPFAM" id="SSF50475">
    <property type="entry name" value="FMN-binding split barrel"/>
    <property type="match status" value="1"/>
</dbReference>
<evidence type="ECO:0000313" key="2">
    <source>
        <dbReference type="EMBL" id="QRG06504.1"/>
    </source>
</evidence>
<sequence>MEIHEIWKKMAQQRDCMFVDHDGPRLRARPMAPVVQQAERAIWFVTDRRGAKDDEIAREPHVCLTFVDHSDRFHLSVSGRAEVVRDTAKLKEIWTSYMEAFFPGGPDDPNAILVKVEPDQAEYWDGDGDIVSAFKLAAGILGERTPNLGDNQKVQL</sequence>
<reference evidence="2 3" key="1">
    <citation type="submission" date="2020-10" db="EMBL/GenBank/DDBJ databases">
        <title>Degradation of 1,4-Dioxane by Xanthobacter sp. YN2, via a Novel Group-2 Soluble Di-Iron Monooxygenase.</title>
        <authorList>
            <person name="Ma F."/>
            <person name="Wang Y."/>
            <person name="Yang J."/>
            <person name="Guo H."/>
            <person name="Su D."/>
            <person name="Yu L."/>
        </authorList>
    </citation>
    <scope>NUCLEOTIDE SEQUENCE [LARGE SCALE GENOMIC DNA]</scope>
    <source>
        <strain evidence="2 3">YN2</strain>
    </source>
</reference>
<dbReference type="InterPro" id="IPR012349">
    <property type="entry name" value="Split_barrel_FMN-bd"/>
</dbReference>
<keyword evidence="3" id="KW-1185">Reference proteome</keyword>
<dbReference type="AlphaFoldDB" id="A0A974SIT0"/>
<dbReference type="InterPro" id="IPR038725">
    <property type="entry name" value="YdaG_split_barrel_FMN-bd"/>
</dbReference>
<dbReference type="Pfam" id="PF16242">
    <property type="entry name" value="Pyrid_ox_like"/>
    <property type="match status" value="1"/>
</dbReference>
<dbReference type="EMBL" id="CP063362">
    <property type="protein sequence ID" value="QRG06504.1"/>
    <property type="molecule type" value="Genomic_DNA"/>
</dbReference>
<feature type="domain" description="General stress protein FMN-binding split barrel" evidence="1">
    <location>
        <begin position="3"/>
        <end position="146"/>
    </location>
</feature>
<dbReference type="PANTHER" id="PTHR34818:SF1">
    <property type="entry name" value="PROTEIN BLI-3"/>
    <property type="match status" value="1"/>
</dbReference>
<gene>
    <name evidence="2" type="ORF">EZH22_26795</name>
</gene>
<dbReference type="KEGG" id="xdi:EZH22_26795"/>
<dbReference type="Proteomes" id="UP000596427">
    <property type="component" value="Chromosome"/>
</dbReference>
<dbReference type="RefSeq" id="WP_203193411.1">
    <property type="nucleotide sequence ID" value="NZ_CP063362.1"/>
</dbReference>
<dbReference type="Gene3D" id="2.30.110.10">
    <property type="entry name" value="Electron Transport, Fmn-binding Protein, Chain A"/>
    <property type="match status" value="1"/>
</dbReference>